<feature type="transmembrane region" description="Helical" evidence="6">
    <location>
        <begin position="722"/>
        <end position="741"/>
    </location>
</feature>
<keyword evidence="4 6" id="KW-0472">Membrane</keyword>
<keyword evidence="10" id="KW-1185">Reference proteome</keyword>
<evidence type="ECO:0000256" key="1">
    <source>
        <dbReference type="ARBA" id="ARBA00004141"/>
    </source>
</evidence>
<evidence type="ECO:0000259" key="7">
    <source>
        <dbReference type="PROSITE" id="PS50893"/>
    </source>
</evidence>
<dbReference type="PROSITE" id="PS00211">
    <property type="entry name" value="ABC_TRANSPORTER_1"/>
    <property type="match status" value="1"/>
</dbReference>
<evidence type="ECO:0000256" key="5">
    <source>
        <dbReference type="SAM" id="MobiDB-lite"/>
    </source>
</evidence>
<proteinExistence type="predicted"/>
<evidence type="ECO:0000256" key="3">
    <source>
        <dbReference type="ARBA" id="ARBA00022989"/>
    </source>
</evidence>
<evidence type="ECO:0000259" key="8">
    <source>
        <dbReference type="PROSITE" id="PS50929"/>
    </source>
</evidence>
<reference evidence="9" key="1">
    <citation type="journal article" date="2023" name="PhytoFront">
        <title>Draft Genome Resources of Seven Strains of Tilletia horrida, Causal Agent of Kernel Smut of Rice.</title>
        <authorList>
            <person name="Khanal S."/>
            <person name="Antony Babu S."/>
            <person name="Zhou X.G."/>
        </authorList>
    </citation>
    <scope>NUCLEOTIDE SEQUENCE</scope>
    <source>
        <strain evidence="9">TX3</strain>
    </source>
</reference>
<dbReference type="GO" id="GO:0015421">
    <property type="term" value="F:ABC-type oligopeptide transporter activity"/>
    <property type="evidence" value="ECO:0007669"/>
    <property type="project" value="TreeGrafter"/>
</dbReference>
<accession>A0AAN6G9T0</accession>
<dbReference type="Gene3D" id="3.40.50.300">
    <property type="entry name" value="P-loop containing nucleotide triphosphate hydrolases"/>
    <property type="match status" value="1"/>
</dbReference>
<dbReference type="GO" id="GO:0005743">
    <property type="term" value="C:mitochondrial inner membrane"/>
    <property type="evidence" value="ECO:0007669"/>
    <property type="project" value="TreeGrafter"/>
</dbReference>
<dbReference type="Proteomes" id="UP001176521">
    <property type="component" value="Unassembled WGS sequence"/>
</dbReference>
<dbReference type="Gene3D" id="1.20.1560.10">
    <property type="entry name" value="ABC transporter type 1, transmembrane domain"/>
    <property type="match status" value="1"/>
</dbReference>
<dbReference type="AlphaFoldDB" id="A0AAN6G9T0"/>
<keyword evidence="2 6" id="KW-0812">Transmembrane</keyword>
<dbReference type="GO" id="GO:0016887">
    <property type="term" value="F:ATP hydrolysis activity"/>
    <property type="evidence" value="ECO:0007669"/>
    <property type="project" value="InterPro"/>
</dbReference>
<dbReference type="PANTHER" id="PTHR43394:SF1">
    <property type="entry name" value="ATP-BINDING CASSETTE SUB-FAMILY B MEMBER 10, MITOCHONDRIAL"/>
    <property type="match status" value="1"/>
</dbReference>
<dbReference type="GO" id="GO:0005524">
    <property type="term" value="F:ATP binding"/>
    <property type="evidence" value="ECO:0007669"/>
    <property type="project" value="InterPro"/>
</dbReference>
<comment type="caution">
    <text evidence="9">The sequence shown here is derived from an EMBL/GenBank/DDBJ whole genome shotgun (WGS) entry which is preliminary data.</text>
</comment>
<evidence type="ECO:0000256" key="4">
    <source>
        <dbReference type="ARBA" id="ARBA00023136"/>
    </source>
</evidence>
<name>A0AAN6G9T0_9BASI</name>
<dbReference type="SUPFAM" id="SSF52540">
    <property type="entry name" value="P-loop containing nucleoside triphosphate hydrolases"/>
    <property type="match status" value="1"/>
</dbReference>
<dbReference type="EMBL" id="JAPDMQ010000438">
    <property type="protein sequence ID" value="KAK0524693.1"/>
    <property type="molecule type" value="Genomic_DNA"/>
</dbReference>
<feature type="domain" description="ABC transporter" evidence="7">
    <location>
        <begin position="320"/>
        <end position="597"/>
    </location>
</feature>
<dbReference type="Pfam" id="PF00005">
    <property type="entry name" value="ABC_tran"/>
    <property type="match status" value="1"/>
</dbReference>
<evidence type="ECO:0008006" key="11">
    <source>
        <dbReference type="Google" id="ProtNLM"/>
    </source>
</evidence>
<feature type="transmembrane region" description="Helical" evidence="6">
    <location>
        <begin position="676"/>
        <end position="701"/>
    </location>
</feature>
<dbReference type="PROSITE" id="PS50893">
    <property type="entry name" value="ABC_TRANSPORTER_2"/>
    <property type="match status" value="1"/>
</dbReference>
<dbReference type="Pfam" id="PF00664">
    <property type="entry name" value="ABC_membrane"/>
    <property type="match status" value="2"/>
</dbReference>
<feature type="domain" description="ABC transmembrane type-1" evidence="8">
    <location>
        <begin position="664"/>
        <end position="811"/>
    </location>
</feature>
<dbReference type="InterPro" id="IPR027417">
    <property type="entry name" value="P-loop_NTPase"/>
</dbReference>
<protein>
    <recommendedName>
        <fullName evidence="11">ABC transporter domain-containing protein</fullName>
    </recommendedName>
</protein>
<dbReference type="InterPro" id="IPR003439">
    <property type="entry name" value="ABC_transporter-like_ATP-bd"/>
</dbReference>
<dbReference type="InterPro" id="IPR017871">
    <property type="entry name" value="ABC_transporter-like_CS"/>
</dbReference>
<keyword evidence="3 6" id="KW-1133">Transmembrane helix</keyword>
<dbReference type="PANTHER" id="PTHR43394">
    <property type="entry name" value="ATP-DEPENDENT PERMEASE MDL1, MITOCHONDRIAL"/>
    <property type="match status" value="1"/>
</dbReference>
<sequence>MLRTSGLPSGSSGIGGVISIVSGATDILPTSGVLPTSGLPGASSGIDAAVTIVSGATNILPNFVFIYIYKCCWSCFGERLVRKPFRQDMAYLDQSRPGEVNSRLSTDLLTIQTGTNETCVIFISSLSYFITSYNIAFVKLPTLAAQPLALLPAFHGIQPSSTASSHLAHANCLGTEAFSDLPSVPAFAPSANLSYIYEKHLELAHKAGTLRAAIAALQMGSPLFVGYSANALAFFSGSRIISAQSDSSTGTVGNVYTVIFLLLDASFIVGQITPYLQTFQSAGGVGQHILKIINKQSPIDAMDLDKSLKPESTAFTMLGFSFRKVTFAYPMRPDVIVAKNLSLDIEPGAQVGICGTSGSGKRTVVALCQRFYDPSAGEVLLHGHDLREYNVRCPRSHIGVVGQEPPLFDADVMQTIAHGLTGSPSHEHLKDALEMLSDGTLYGLLDADEVDDPAHEIVLRHWVEIERLCKEAARLANAHECIEYLPKGYRNNLGDDDGRFSAGQKQRLALARAIFKQPHILILYETTAAVASISEQLVQAPFEKVSASRTTITVAHRLSMLRSCDKIVVMSQGGFVDSVAHDELMDAKGRYCALAMAQNAASAAAYPQASTPTSQLKGALNTSDDDDTIAADDRGSVRSLSVGGKNAARGTGSGGHHAEPRVRSIFSRLVMMLSPYWLLIAVGFATSTVIGSSYSAEAVIFGNRIDALCLCGGPERVRSQGALFALLFFVLALVQLCAYSLNGASFGYVSERFVLTIRKTAFKARIRQHISWFQEQGRSAGTMVAALSSDTASIAGLTGTVMETIFSVSIISSSASRSRTLLRSGSPLPLPPACRLPPAARARCAAAAERDGLQLV</sequence>
<organism evidence="9 10">
    <name type="scientific">Tilletia horrida</name>
    <dbReference type="NCBI Taxonomy" id="155126"/>
    <lineage>
        <taxon>Eukaryota</taxon>
        <taxon>Fungi</taxon>
        <taxon>Dikarya</taxon>
        <taxon>Basidiomycota</taxon>
        <taxon>Ustilaginomycotina</taxon>
        <taxon>Exobasidiomycetes</taxon>
        <taxon>Tilletiales</taxon>
        <taxon>Tilletiaceae</taxon>
        <taxon>Tilletia</taxon>
    </lineage>
</organism>
<dbReference type="InterPro" id="IPR039421">
    <property type="entry name" value="Type_1_exporter"/>
</dbReference>
<dbReference type="PROSITE" id="PS50929">
    <property type="entry name" value="ABC_TM1F"/>
    <property type="match status" value="2"/>
</dbReference>
<evidence type="ECO:0000313" key="9">
    <source>
        <dbReference type="EMBL" id="KAK0524693.1"/>
    </source>
</evidence>
<dbReference type="SUPFAM" id="SSF90123">
    <property type="entry name" value="ABC transporter transmembrane region"/>
    <property type="match status" value="2"/>
</dbReference>
<feature type="region of interest" description="Disordered" evidence="5">
    <location>
        <begin position="638"/>
        <end position="657"/>
    </location>
</feature>
<gene>
    <name evidence="9" type="ORF">OC842_005753</name>
</gene>
<evidence type="ECO:0000313" key="10">
    <source>
        <dbReference type="Proteomes" id="UP001176521"/>
    </source>
</evidence>
<dbReference type="InterPro" id="IPR036640">
    <property type="entry name" value="ABC1_TM_sf"/>
</dbReference>
<dbReference type="InterPro" id="IPR011527">
    <property type="entry name" value="ABC1_TM_dom"/>
</dbReference>
<feature type="domain" description="ABC transmembrane type-1" evidence="8">
    <location>
        <begin position="85"/>
        <end position="281"/>
    </location>
</feature>
<evidence type="ECO:0000256" key="6">
    <source>
        <dbReference type="SAM" id="Phobius"/>
    </source>
</evidence>
<dbReference type="GO" id="GO:0090374">
    <property type="term" value="P:oligopeptide export from mitochondrion"/>
    <property type="evidence" value="ECO:0007669"/>
    <property type="project" value="TreeGrafter"/>
</dbReference>
<evidence type="ECO:0000256" key="2">
    <source>
        <dbReference type="ARBA" id="ARBA00022692"/>
    </source>
</evidence>
<comment type="subcellular location">
    <subcellularLocation>
        <location evidence="1">Membrane</location>
        <topology evidence="1">Multi-pass membrane protein</topology>
    </subcellularLocation>
</comment>